<dbReference type="SUPFAM" id="SSF89550">
    <property type="entry name" value="PHP domain-like"/>
    <property type="match status" value="1"/>
</dbReference>
<evidence type="ECO:0000313" key="3">
    <source>
        <dbReference type="Proteomes" id="UP000436047"/>
    </source>
</evidence>
<accession>A0A6N7WN41</accession>
<keyword evidence="3" id="KW-1185">Reference proteome</keyword>
<feature type="domain" description="Polymerase/histidinol phosphatase N-terminal" evidence="1">
    <location>
        <begin position="16"/>
        <end position="77"/>
    </location>
</feature>
<organism evidence="2 3">
    <name type="scientific">Eisenbergiella porci</name>
    <dbReference type="NCBI Taxonomy" id="2652274"/>
    <lineage>
        <taxon>Bacteria</taxon>
        <taxon>Bacillati</taxon>
        <taxon>Bacillota</taxon>
        <taxon>Clostridia</taxon>
        <taxon>Lachnospirales</taxon>
        <taxon>Lachnospiraceae</taxon>
        <taxon>Eisenbergiella</taxon>
    </lineage>
</organism>
<dbReference type="EMBL" id="VUMI01000056">
    <property type="protein sequence ID" value="MSS91104.1"/>
    <property type="molecule type" value="Genomic_DNA"/>
</dbReference>
<dbReference type="GO" id="GO:0004534">
    <property type="term" value="F:5'-3' RNA exonuclease activity"/>
    <property type="evidence" value="ECO:0007669"/>
    <property type="project" value="TreeGrafter"/>
</dbReference>
<dbReference type="InterPro" id="IPR003141">
    <property type="entry name" value="Pol/His_phosphatase_N"/>
</dbReference>
<dbReference type="GeneID" id="86055993"/>
<evidence type="ECO:0000313" key="2">
    <source>
        <dbReference type="EMBL" id="MSS91104.1"/>
    </source>
</evidence>
<evidence type="ECO:0000259" key="1">
    <source>
        <dbReference type="SMART" id="SM00481"/>
    </source>
</evidence>
<dbReference type="PANTHER" id="PTHR42924:SF3">
    <property type="entry name" value="POLYMERASE_HISTIDINOL PHOSPHATASE N-TERMINAL DOMAIN-CONTAINING PROTEIN"/>
    <property type="match status" value="1"/>
</dbReference>
<dbReference type="Gene3D" id="3.20.20.140">
    <property type="entry name" value="Metal-dependent hydrolases"/>
    <property type="match status" value="1"/>
</dbReference>
<dbReference type="SMART" id="SM00481">
    <property type="entry name" value="POLIIIAc"/>
    <property type="match status" value="1"/>
</dbReference>
<dbReference type="AlphaFoldDB" id="A0A6N7WN41"/>
<sequence>MGTFYLLPEKGNFYKANLHCHTVVSDGALTPEQVKEAYQKEGYSIVAFTDHRQYCKHEELDDDRFLSIAAFEADINQFSAHENAWPTLKVYHFNFYDKYPERREKEENIALPLKRYSDTEYINGYIELMKAEGFLCCYNHPYWSLQTYEDYKDLRGLWAMEIYNHGCEHDGLYGFNPQSYDEMLRTGQRIYTVATDDNHNSFPFDSPLCDSFGGFTMVKAEKLEYGAVMEALEKGDFYFSMGPEIKEAYIRDRKLVVKTSPVEKIFVIQEGRNCYKKLAGRGETITEAEFELSGREGYIRVEIRDGKGMYAGTSAYWMDEIPAGAMTESKTSLQATRYQTCNAAEQRGI</sequence>
<gene>
    <name evidence="2" type="ORF">FYJ45_23560</name>
</gene>
<comment type="caution">
    <text evidence="2">The sequence shown here is derived from an EMBL/GenBank/DDBJ whole genome shotgun (WGS) entry which is preliminary data.</text>
</comment>
<protein>
    <submittedName>
        <fullName evidence="2">PHP domain-containing protein</fullName>
    </submittedName>
</protein>
<dbReference type="InterPro" id="IPR016195">
    <property type="entry name" value="Pol/histidinol_Pase-like"/>
</dbReference>
<proteinExistence type="predicted"/>
<name>A0A6N7WN41_9FIRM</name>
<dbReference type="GO" id="GO:0035312">
    <property type="term" value="F:5'-3' DNA exonuclease activity"/>
    <property type="evidence" value="ECO:0007669"/>
    <property type="project" value="TreeGrafter"/>
</dbReference>
<dbReference type="InterPro" id="IPR052018">
    <property type="entry name" value="PHP_domain"/>
</dbReference>
<dbReference type="Proteomes" id="UP000436047">
    <property type="component" value="Unassembled WGS sequence"/>
</dbReference>
<dbReference type="PANTHER" id="PTHR42924">
    <property type="entry name" value="EXONUCLEASE"/>
    <property type="match status" value="1"/>
</dbReference>
<dbReference type="RefSeq" id="WP_154467477.1">
    <property type="nucleotide sequence ID" value="NZ_JAXDZL010000174.1"/>
</dbReference>
<reference evidence="2 3" key="1">
    <citation type="submission" date="2019-08" db="EMBL/GenBank/DDBJ databases">
        <title>In-depth cultivation of the pig gut microbiome towards novel bacterial diversity and tailored functional studies.</title>
        <authorList>
            <person name="Wylensek D."/>
            <person name="Hitch T.C.A."/>
            <person name="Clavel T."/>
        </authorList>
    </citation>
    <scope>NUCLEOTIDE SEQUENCE [LARGE SCALE GENOMIC DNA]</scope>
    <source>
        <strain evidence="2 3">WCA-389-WT-23B</strain>
    </source>
</reference>